<keyword evidence="4" id="KW-1185">Reference proteome</keyword>
<dbReference type="EMBL" id="BAABCQ010000002">
    <property type="protein sequence ID" value="GAA3951926.1"/>
    <property type="molecule type" value="Genomic_DNA"/>
</dbReference>
<evidence type="ECO:0000259" key="2">
    <source>
        <dbReference type="Pfam" id="PF07728"/>
    </source>
</evidence>
<dbReference type="InterPro" id="IPR011704">
    <property type="entry name" value="ATPase_dyneun-rel_AAA"/>
</dbReference>
<evidence type="ECO:0000313" key="4">
    <source>
        <dbReference type="Proteomes" id="UP001500034"/>
    </source>
</evidence>
<protein>
    <recommendedName>
        <fullName evidence="2">ATPase dynein-related AAA domain-containing protein</fullName>
    </recommendedName>
</protein>
<dbReference type="Pfam" id="PF07728">
    <property type="entry name" value="AAA_5"/>
    <property type="match status" value="1"/>
</dbReference>
<feature type="region of interest" description="Disordered" evidence="1">
    <location>
        <begin position="202"/>
        <end position="245"/>
    </location>
</feature>
<feature type="compositionally biased region" description="Pro residues" evidence="1">
    <location>
        <begin position="218"/>
        <end position="245"/>
    </location>
</feature>
<comment type="caution">
    <text evidence="3">The sequence shown here is derived from an EMBL/GenBank/DDBJ whole genome shotgun (WGS) entry which is preliminary data.</text>
</comment>
<dbReference type="RefSeq" id="WP_425587773.1">
    <property type="nucleotide sequence ID" value="NZ_BAABCQ010000002.1"/>
</dbReference>
<proteinExistence type="predicted"/>
<dbReference type="SUPFAM" id="SSF52540">
    <property type="entry name" value="P-loop containing nucleoside triphosphate hydrolases"/>
    <property type="match status" value="1"/>
</dbReference>
<dbReference type="Proteomes" id="UP001500034">
    <property type="component" value="Unassembled WGS sequence"/>
</dbReference>
<feature type="domain" description="ATPase dynein-related AAA" evidence="2">
    <location>
        <begin position="33"/>
        <end position="107"/>
    </location>
</feature>
<organism evidence="3 4">
    <name type="scientific">Streptomyces marokkonensis</name>
    <dbReference type="NCBI Taxonomy" id="324855"/>
    <lineage>
        <taxon>Bacteria</taxon>
        <taxon>Bacillati</taxon>
        <taxon>Actinomycetota</taxon>
        <taxon>Actinomycetes</taxon>
        <taxon>Kitasatosporales</taxon>
        <taxon>Streptomycetaceae</taxon>
        <taxon>Streptomyces</taxon>
    </lineage>
</organism>
<gene>
    <name evidence="3" type="ORF">GCM10022384_01970</name>
</gene>
<dbReference type="InterPro" id="IPR027417">
    <property type="entry name" value="P-loop_NTPase"/>
</dbReference>
<name>A0ABP7NQ79_9ACTN</name>
<accession>A0ABP7NQ79</accession>
<sequence length="245" mass="25419">MVGDPDAGISRKFVGSPSLVERALVTLATNRGLMLVGEPGTAKSLLSELIAAAVSGTSTLTVQGGADTTEDQIKYSWNYALLVSEDPSRRSLVPAPMLRGMAEGRIVRPRVEAESMRVLAVAEAGPVRYDAAAQRLEAVLHDPAGNEALLSTAHNPHCPGILDALADALASGTADRISGSLRHDRGRVLLAPLAVRTSHGVLVPDLAPGDGDTALRVAPPPPGTTPSPPPWNRPSPPSPRPPTTA</sequence>
<dbReference type="Gene3D" id="3.40.50.300">
    <property type="entry name" value="P-loop containing nucleotide triphosphate hydrolases"/>
    <property type="match status" value="1"/>
</dbReference>
<reference evidence="4" key="1">
    <citation type="journal article" date="2019" name="Int. J. Syst. Evol. Microbiol.">
        <title>The Global Catalogue of Microorganisms (GCM) 10K type strain sequencing project: providing services to taxonomists for standard genome sequencing and annotation.</title>
        <authorList>
            <consortium name="The Broad Institute Genomics Platform"/>
            <consortium name="The Broad Institute Genome Sequencing Center for Infectious Disease"/>
            <person name="Wu L."/>
            <person name="Ma J."/>
        </authorList>
    </citation>
    <scope>NUCLEOTIDE SEQUENCE [LARGE SCALE GENOMIC DNA]</scope>
    <source>
        <strain evidence="4">JCM 17027</strain>
    </source>
</reference>
<evidence type="ECO:0000256" key="1">
    <source>
        <dbReference type="SAM" id="MobiDB-lite"/>
    </source>
</evidence>
<evidence type="ECO:0000313" key="3">
    <source>
        <dbReference type="EMBL" id="GAA3951926.1"/>
    </source>
</evidence>